<evidence type="ECO:0000313" key="1">
    <source>
        <dbReference type="EMBL" id="KAK5637209.1"/>
    </source>
</evidence>
<keyword evidence="2" id="KW-1185">Reference proteome</keyword>
<dbReference type="EMBL" id="JAWHQM010000098">
    <property type="protein sequence ID" value="KAK5637209.1"/>
    <property type="molecule type" value="Genomic_DNA"/>
</dbReference>
<dbReference type="Proteomes" id="UP001305414">
    <property type="component" value="Unassembled WGS sequence"/>
</dbReference>
<dbReference type="AlphaFoldDB" id="A0AAN7UYQ4"/>
<organism evidence="1 2">
    <name type="scientific">Xylaria bambusicola</name>
    <dbReference type="NCBI Taxonomy" id="326684"/>
    <lineage>
        <taxon>Eukaryota</taxon>
        <taxon>Fungi</taxon>
        <taxon>Dikarya</taxon>
        <taxon>Ascomycota</taxon>
        <taxon>Pezizomycotina</taxon>
        <taxon>Sordariomycetes</taxon>
        <taxon>Xylariomycetidae</taxon>
        <taxon>Xylariales</taxon>
        <taxon>Xylariaceae</taxon>
        <taxon>Xylaria</taxon>
    </lineage>
</organism>
<sequence length="62" mass="6912">MMTTKKSGQTPLVLLSRFNIRSIFAEDNDRPGSFGLLVAISSMRHCKHIDLSVFDTTPVEAM</sequence>
<protein>
    <submittedName>
        <fullName evidence="1">Uncharacterized protein</fullName>
    </submittedName>
</protein>
<proteinExistence type="predicted"/>
<comment type="caution">
    <text evidence="1">The sequence shown here is derived from an EMBL/GenBank/DDBJ whole genome shotgun (WGS) entry which is preliminary data.</text>
</comment>
<accession>A0AAN7UYQ4</accession>
<name>A0AAN7UYQ4_9PEZI</name>
<evidence type="ECO:0000313" key="2">
    <source>
        <dbReference type="Proteomes" id="UP001305414"/>
    </source>
</evidence>
<gene>
    <name evidence="1" type="ORF">RRF57_012921</name>
</gene>
<reference evidence="1 2" key="1">
    <citation type="submission" date="2023-10" db="EMBL/GenBank/DDBJ databases">
        <title>Draft genome sequence of Xylaria bambusicola isolate GMP-LS, the root and basal stem rot pathogen of sugarcane in Indonesia.</title>
        <authorList>
            <person name="Selvaraj P."/>
            <person name="Muralishankar V."/>
            <person name="Muruganantham S."/>
            <person name="Sp S."/>
            <person name="Haryani S."/>
            <person name="Lau K.J.X."/>
            <person name="Naqvi N.I."/>
        </authorList>
    </citation>
    <scope>NUCLEOTIDE SEQUENCE [LARGE SCALE GENOMIC DNA]</scope>
    <source>
        <strain evidence="1">GMP-LS</strain>
    </source>
</reference>